<name>A0ABN7BUR5_9MOLU</name>
<evidence type="ECO:0000256" key="1">
    <source>
        <dbReference type="SAM" id="Phobius"/>
    </source>
</evidence>
<evidence type="ECO:0000313" key="3">
    <source>
        <dbReference type="Proteomes" id="UP001473424"/>
    </source>
</evidence>
<accession>A0ABN7BUR5</accession>
<feature type="transmembrane region" description="Helical" evidence="1">
    <location>
        <begin position="6"/>
        <end position="23"/>
    </location>
</feature>
<keyword evidence="1" id="KW-0812">Transmembrane</keyword>
<proteinExistence type="predicted"/>
<feature type="transmembrane region" description="Helical" evidence="1">
    <location>
        <begin position="30"/>
        <end position="50"/>
    </location>
</feature>
<organism evidence="2 3">
    <name type="scientific">Spiroplasma ixodetis</name>
    <dbReference type="NCBI Taxonomy" id="2141"/>
    <lineage>
        <taxon>Bacteria</taxon>
        <taxon>Bacillati</taxon>
        <taxon>Mycoplasmatota</taxon>
        <taxon>Mollicutes</taxon>
        <taxon>Entomoplasmatales</taxon>
        <taxon>Spiroplasmataceae</taxon>
        <taxon>Spiroplasma</taxon>
    </lineage>
</organism>
<keyword evidence="3" id="KW-1185">Reference proteome</keyword>
<protein>
    <recommendedName>
        <fullName evidence="4">Transmembrane protein</fullName>
    </recommendedName>
</protein>
<dbReference type="Proteomes" id="UP001473424">
    <property type="component" value="Chromosome"/>
</dbReference>
<keyword evidence="1" id="KW-1133">Transmembrane helix</keyword>
<dbReference type="EMBL" id="AP028955">
    <property type="protein sequence ID" value="BET38692.1"/>
    <property type="molecule type" value="Genomic_DNA"/>
</dbReference>
<reference evidence="3" key="1">
    <citation type="journal article" date="2024" name="FEMS Microbiol. Lett.">
        <title>Genomic insights into Spiroplasma endosymbionts that induce male-killing and protective phenotypes in the pea aphid.</title>
        <authorList>
            <person name="Arai H."/>
            <person name="Legeai F."/>
            <person name="Kageyama D."/>
            <person name="Sugio A."/>
            <person name="Simon J.C."/>
        </authorList>
    </citation>
    <scope>NUCLEOTIDE SEQUENCE [LARGE SCALE GENOMIC DNA]</scope>
    <source>
        <strain evidence="3">sAp269</strain>
    </source>
</reference>
<dbReference type="RefSeq" id="WP_353305656.1">
    <property type="nucleotide sequence ID" value="NZ_AP028955.1"/>
</dbReference>
<gene>
    <name evidence="2" type="ORF">SAP269_12810</name>
</gene>
<evidence type="ECO:0000313" key="2">
    <source>
        <dbReference type="EMBL" id="BET38692.1"/>
    </source>
</evidence>
<evidence type="ECO:0008006" key="4">
    <source>
        <dbReference type="Google" id="ProtNLM"/>
    </source>
</evidence>
<keyword evidence="1" id="KW-0472">Membrane</keyword>
<sequence>MNTFVIVSIIIIAIAIISFMLLFKIIKWRAICIIVGVIILAALFFSFGILPLDNIYFTNFININKN</sequence>